<evidence type="ECO:0000313" key="2">
    <source>
        <dbReference type="Proteomes" id="UP000663868"/>
    </source>
</evidence>
<dbReference type="EMBL" id="CAJOBB010013637">
    <property type="protein sequence ID" value="CAF4293462.1"/>
    <property type="molecule type" value="Genomic_DNA"/>
</dbReference>
<comment type="caution">
    <text evidence="1">The sequence shown here is derived from an EMBL/GenBank/DDBJ whole genome shotgun (WGS) entry which is preliminary data.</text>
</comment>
<feature type="non-terminal residue" evidence="1">
    <location>
        <position position="14"/>
    </location>
</feature>
<proteinExistence type="predicted"/>
<gene>
    <name evidence="1" type="ORF">KXQ929_LOCUS45121</name>
</gene>
<dbReference type="Proteomes" id="UP000663868">
    <property type="component" value="Unassembled WGS sequence"/>
</dbReference>
<reference evidence="1" key="1">
    <citation type="submission" date="2021-02" db="EMBL/GenBank/DDBJ databases">
        <authorList>
            <person name="Nowell W R."/>
        </authorList>
    </citation>
    <scope>NUCLEOTIDE SEQUENCE</scope>
</reference>
<protein>
    <submittedName>
        <fullName evidence="1">Uncharacterized protein</fullName>
    </submittedName>
</protein>
<evidence type="ECO:0000313" key="1">
    <source>
        <dbReference type="EMBL" id="CAF4293462.1"/>
    </source>
</evidence>
<sequence length="14" mass="1676">MFRPFQPNGIEALR</sequence>
<organism evidence="1 2">
    <name type="scientific">Adineta steineri</name>
    <dbReference type="NCBI Taxonomy" id="433720"/>
    <lineage>
        <taxon>Eukaryota</taxon>
        <taxon>Metazoa</taxon>
        <taxon>Spiralia</taxon>
        <taxon>Gnathifera</taxon>
        <taxon>Rotifera</taxon>
        <taxon>Eurotatoria</taxon>
        <taxon>Bdelloidea</taxon>
        <taxon>Adinetida</taxon>
        <taxon>Adinetidae</taxon>
        <taxon>Adineta</taxon>
    </lineage>
</organism>
<accession>A0A820HGW5</accession>
<name>A0A820HGW5_9BILA</name>